<dbReference type="VEuPathDB" id="FungiDB:AeMF1_003635"/>
<dbReference type="GO" id="GO:0030234">
    <property type="term" value="F:enzyme regulator activity"/>
    <property type="evidence" value="ECO:0007669"/>
    <property type="project" value="TreeGrafter"/>
</dbReference>
<sequence>MKSVQATWKQLLVKNAPLARSSHDVSVSNGCLYVFGGEHVPRTPIDSTVYVLDLKTDELNWTSLNATCDVPPHRVAHAQAIIGDDLYVFGGRQGIKMDEKPLNDLHRLHLPTLKWERITATAPPSARSFHKMISVRSDLFVFGGCGESGRLNDLHCFHTATNTWEALPTHAGITGRGGPSFAASTDGSNLVVATGFSGQENNDVHVYNVNSKTWRTTIEPGSNAFRARSVCGATTIGKIMVIAGGEVNTSDLGHEGAGDFCNDLVCLDTSTGFLIPSITDGERPLARGWTAMAAVNSTSAVLFGGLSGNDEAPLRLDDTWLLQVEEAQE</sequence>
<dbReference type="InterPro" id="IPR015915">
    <property type="entry name" value="Kelch-typ_b-propeller"/>
</dbReference>
<organism evidence="3 4">
    <name type="scientific">Aphanomyces euteiches</name>
    <dbReference type="NCBI Taxonomy" id="100861"/>
    <lineage>
        <taxon>Eukaryota</taxon>
        <taxon>Sar</taxon>
        <taxon>Stramenopiles</taxon>
        <taxon>Oomycota</taxon>
        <taxon>Saprolegniomycetes</taxon>
        <taxon>Saprolegniales</taxon>
        <taxon>Verrucalvaceae</taxon>
        <taxon>Aphanomyces</taxon>
    </lineage>
</organism>
<dbReference type="Gene3D" id="2.120.10.80">
    <property type="entry name" value="Kelch-type beta propeller"/>
    <property type="match status" value="2"/>
</dbReference>
<evidence type="ECO:0000313" key="4">
    <source>
        <dbReference type="Proteomes" id="UP000481153"/>
    </source>
</evidence>
<proteinExistence type="predicted"/>
<gene>
    <name evidence="3" type="ORF">Ae201684_006928</name>
</gene>
<dbReference type="Proteomes" id="UP000481153">
    <property type="component" value="Unassembled WGS sequence"/>
</dbReference>
<accession>A0A6G0X9S7</accession>
<evidence type="ECO:0000313" key="3">
    <source>
        <dbReference type="EMBL" id="KAF0736768.1"/>
    </source>
</evidence>
<keyword evidence="1" id="KW-0677">Repeat</keyword>
<evidence type="ECO:0000256" key="2">
    <source>
        <dbReference type="ARBA" id="ARBA00023004"/>
    </source>
</evidence>
<dbReference type="AlphaFoldDB" id="A0A6G0X9S7"/>
<keyword evidence="4" id="KW-1185">Reference proteome</keyword>
<dbReference type="PANTHER" id="PTHR47435">
    <property type="entry name" value="KELCH REPEAT PROTEIN (AFU_ORTHOLOGUE AFUA_5G12780)"/>
    <property type="match status" value="1"/>
</dbReference>
<comment type="caution">
    <text evidence="3">The sequence shown here is derived from an EMBL/GenBank/DDBJ whole genome shotgun (WGS) entry which is preliminary data.</text>
</comment>
<protein>
    <submittedName>
        <fullName evidence="3">Uncharacterized protein</fullName>
    </submittedName>
</protein>
<dbReference type="GO" id="GO:0005829">
    <property type="term" value="C:cytosol"/>
    <property type="evidence" value="ECO:0007669"/>
    <property type="project" value="TreeGrafter"/>
</dbReference>
<reference evidence="3 4" key="1">
    <citation type="submission" date="2019-07" db="EMBL/GenBank/DDBJ databases">
        <title>Genomics analysis of Aphanomyces spp. identifies a new class of oomycete effector associated with host adaptation.</title>
        <authorList>
            <person name="Gaulin E."/>
        </authorList>
    </citation>
    <scope>NUCLEOTIDE SEQUENCE [LARGE SCALE GENOMIC DNA]</scope>
    <source>
        <strain evidence="3 4">ATCC 201684</strain>
    </source>
</reference>
<evidence type="ECO:0000256" key="1">
    <source>
        <dbReference type="ARBA" id="ARBA00022737"/>
    </source>
</evidence>
<dbReference type="GO" id="GO:0019760">
    <property type="term" value="P:glucosinolate metabolic process"/>
    <property type="evidence" value="ECO:0007669"/>
    <property type="project" value="UniProtKB-ARBA"/>
</dbReference>
<dbReference type="PANTHER" id="PTHR47435:SF4">
    <property type="entry name" value="KELCH REPEAT PROTEIN (AFU_ORTHOLOGUE AFUA_5G12780)"/>
    <property type="match status" value="1"/>
</dbReference>
<keyword evidence="2" id="KW-0408">Iron</keyword>
<dbReference type="SUPFAM" id="SSF117281">
    <property type="entry name" value="Kelch motif"/>
    <property type="match status" value="1"/>
</dbReference>
<dbReference type="Pfam" id="PF24681">
    <property type="entry name" value="Kelch_KLHDC2_KLHL20_DRC7"/>
    <property type="match status" value="1"/>
</dbReference>
<dbReference type="EMBL" id="VJMJ01000087">
    <property type="protein sequence ID" value="KAF0736768.1"/>
    <property type="molecule type" value="Genomic_DNA"/>
</dbReference>
<name>A0A6G0X9S7_9STRA</name>